<dbReference type="RefSeq" id="WP_230962027.1">
    <property type="nucleotide sequence ID" value="NZ_LCYC01000039.1"/>
</dbReference>
<gene>
    <name evidence="1" type="ORF">PFL603g_02815</name>
</gene>
<organism evidence="1 2">
    <name type="scientific">Pseudomonas fluorescens</name>
    <dbReference type="NCBI Taxonomy" id="294"/>
    <lineage>
        <taxon>Bacteria</taxon>
        <taxon>Pseudomonadati</taxon>
        <taxon>Pseudomonadota</taxon>
        <taxon>Gammaproteobacteria</taxon>
        <taxon>Pseudomonadales</taxon>
        <taxon>Pseudomonadaceae</taxon>
        <taxon>Pseudomonas</taxon>
    </lineage>
</organism>
<accession>A0A109KW40</accession>
<dbReference type="AlphaFoldDB" id="A0A109KW40"/>
<protein>
    <submittedName>
        <fullName evidence="1">Uncharacterized protein</fullName>
    </submittedName>
</protein>
<sequence>MSMQDNAVASIRLGVEDFKAAEHDEARALSSIRNLTSGLLLLFKVKLQAMSSPGSGEALLKEKVTPTLGTAGQVVWVGSGKKTVDVHTIITRLKSLGIDGVEWNLLEALTTIRNDIEHYFSSRPTSVLLETVANCFHLIQQFVPTHLGISPGTLLGTDTWTFLTEQEAFYERERKACLESLSQITWPSDILASAIEHLSCPECRAKLMKASGNVETLSLTSFHCTRCEATSEFGDVVDSMLTGKYFADLYIAATQGGEGPLDLCDRCERDSYVVEEQCCAICGDGPKAPECLQCGTQLYDDTDEMQSQRLCAHCQYVLEMD</sequence>
<reference evidence="1 2" key="1">
    <citation type="submission" date="2015-05" db="EMBL/GenBank/DDBJ databases">
        <title>A genomic and transcriptomic approach to investigate the blue pigment phenotype in Pseudomonas fluorescens.</title>
        <authorList>
            <person name="Andreani N.A."/>
            <person name="Cardazzo B."/>
        </authorList>
    </citation>
    <scope>NUCLEOTIDE SEQUENCE [LARGE SCALE GENOMIC DNA]</scope>
    <source>
        <strain evidence="1 2">Ps_40</strain>
    </source>
</reference>
<comment type="caution">
    <text evidence="1">The sequence shown here is derived from an EMBL/GenBank/DDBJ whole genome shotgun (WGS) entry which is preliminary data.</text>
</comment>
<evidence type="ECO:0000313" key="1">
    <source>
        <dbReference type="EMBL" id="KWV76474.1"/>
    </source>
</evidence>
<evidence type="ECO:0000313" key="2">
    <source>
        <dbReference type="Proteomes" id="UP000063434"/>
    </source>
</evidence>
<dbReference type="Proteomes" id="UP000063434">
    <property type="component" value="Unassembled WGS sequence"/>
</dbReference>
<name>A0A109KW40_PSEFL</name>
<proteinExistence type="predicted"/>
<dbReference type="PATRIC" id="fig|294.195.peg.3007"/>
<dbReference type="EMBL" id="LCYC01000039">
    <property type="protein sequence ID" value="KWV76474.1"/>
    <property type="molecule type" value="Genomic_DNA"/>
</dbReference>